<feature type="transmembrane region" description="Helical" evidence="1">
    <location>
        <begin position="921"/>
        <end position="942"/>
    </location>
</feature>
<keyword evidence="1" id="KW-1133">Transmembrane helix</keyword>
<accession>A0A6P1P1J6</accession>
<dbReference type="KEGG" id="nib:GU926_10110"/>
<reference evidence="3 4" key="1">
    <citation type="submission" date="2020-01" db="EMBL/GenBank/DDBJ databases">
        <authorList>
            <person name="Kim M."/>
        </authorList>
    </citation>
    <scope>NUCLEOTIDE SEQUENCE [LARGE SCALE GENOMIC DNA]</scope>
    <source>
        <strain evidence="3 4">BT10</strain>
    </source>
</reference>
<dbReference type="PANTHER" id="PTHR10098:SF108">
    <property type="entry name" value="TETRATRICOPEPTIDE REPEAT PROTEIN 28"/>
    <property type="match status" value="1"/>
</dbReference>
<keyword evidence="4" id="KW-1185">Reference proteome</keyword>
<dbReference type="RefSeq" id="WP_160691474.1">
    <property type="nucleotide sequence ID" value="NZ_CP047897.1"/>
</dbReference>
<dbReference type="InterPro" id="IPR011990">
    <property type="entry name" value="TPR-like_helical_dom_sf"/>
</dbReference>
<evidence type="ECO:0000256" key="1">
    <source>
        <dbReference type="SAM" id="Phobius"/>
    </source>
</evidence>
<evidence type="ECO:0000313" key="4">
    <source>
        <dbReference type="Proteomes" id="UP000464214"/>
    </source>
</evidence>
<dbReference type="Proteomes" id="UP000464214">
    <property type="component" value="Chromosome"/>
</dbReference>
<dbReference type="EMBL" id="CP047897">
    <property type="protein sequence ID" value="QHL87763.1"/>
    <property type="molecule type" value="Genomic_DNA"/>
</dbReference>
<protein>
    <submittedName>
        <fullName evidence="3">CHAT domain-containing protein</fullName>
    </submittedName>
</protein>
<proteinExistence type="predicted"/>
<name>A0A6P1P1J6_9BACT</name>
<keyword evidence="1" id="KW-0472">Membrane</keyword>
<keyword evidence="1" id="KW-0812">Transmembrane</keyword>
<feature type="domain" description="CHAT" evidence="2">
    <location>
        <begin position="620"/>
        <end position="907"/>
    </location>
</feature>
<organism evidence="3 4">
    <name type="scientific">Nibribacter ruber</name>
    <dbReference type="NCBI Taxonomy" id="2698458"/>
    <lineage>
        <taxon>Bacteria</taxon>
        <taxon>Pseudomonadati</taxon>
        <taxon>Bacteroidota</taxon>
        <taxon>Cytophagia</taxon>
        <taxon>Cytophagales</taxon>
        <taxon>Hymenobacteraceae</taxon>
        <taxon>Nibribacter</taxon>
    </lineage>
</organism>
<dbReference type="InterPro" id="IPR024983">
    <property type="entry name" value="CHAT_dom"/>
</dbReference>
<dbReference type="Pfam" id="PF12770">
    <property type="entry name" value="CHAT"/>
    <property type="match status" value="1"/>
</dbReference>
<dbReference type="SUPFAM" id="SSF48452">
    <property type="entry name" value="TPR-like"/>
    <property type="match status" value="1"/>
</dbReference>
<gene>
    <name evidence="3" type="ORF">GU926_10110</name>
</gene>
<evidence type="ECO:0000313" key="3">
    <source>
        <dbReference type="EMBL" id="QHL87763.1"/>
    </source>
</evidence>
<sequence length="948" mass="106919">MFLVGLFLALTAYQTNAQAVKRPVSQVQQLLAAAEEDRLTMQYVPAYLTYEKAMTLLSPSDSVQWIAVKHGLASCLIRLNAPEAAQELLSATQKVIQRRFGEKSPQMLEWYDLMGELYYKRLVADPALAYWKKANQLALELYGPAHMQTARTYRQLGRFFIGEAGLAVSYALKAVQILRHQPQHLQHKEALVYYNILGYAIHEEAYQKAGYTLEGKHHASNLHAALAYYDSALLAEKSRRGNQKASTAMVYHNIGNSYNNLYGFRNDLAPALQKGADSYFASANANYDKAIALFEKNKVHPGSATLTLVTKAILLQLKDDWHNSLELYTQGMRRLMPREHIKDALQVPIVPRGIPQREYLLLLTGKIKSLLKLYEANKNPAYLNSYHQHVVQYISFLEEAKREATSLAGSTANIDYEGASEGYGWGINSSYLLYETTGQERYLQQALDITNRFKSYSLLHNEVKYQNGPVEGGKSASEIASQQLEERWKELEEKKALLDLYPELGQASTFKGVEVQWQNTKAQLEVQRGKGPSMLTIPKGQNIPTLQQLQKELSGEEALLELVHFDRGITPQRNKLFAFVITKEKVTFLKLADMDSTLLTTIPALHQALALRQNEPYRQSAYQVYAKVAAPILRHLPGQIKKLIVLPDSEYWRIPFGALLTKPVGHFNFREYPYLLQQYDISYGHSSAYWYVLRKGRAFSKLPQRPSILALAPYALSGKGASFLQLPFTASLLDFLQQRTPGTYLVDSRATEAFFKQHAHKYSILHLATHAEANAEDPALSKFQLAKGGGEDGALYLEELLQLNLRPALAILSACETELGVSAHRNRAKVHSLSWSFKFIGAQSTVATLWKVDDRSTAALLKGFYEGILSGEDKSIALSDAKRRYITQVRTAEEAHPFYWAGLVLNGQEQAFETSFELGKWLKLALAAYLLLLLLFGARQVFLQRTRR</sequence>
<dbReference type="AlphaFoldDB" id="A0A6P1P1J6"/>
<dbReference type="PANTHER" id="PTHR10098">
    <property type="entry name" value="RAPSYN-RELATED"/>
    <property type="match status" value="1"/>
</dbReference>
<dbReference type="Gene3D" id="1.25.40.10">
    <property type="entry name" value="Tetratricopeptide repeat domain"/>
    <property type="match status" value="1"/>
</dbReference>
<evidence type="ECO:0000259" key="2">
    <source>
        <dbReference type="Pfam" id="PF12770"/>
    </source>
</evidence>